<dbReference type="CTD" id="246602"/>
<evidence type="ECO:0000313" key="2">
    <source>
        <dbReference type="EnsemblMetazoa" id="XP_022669958"/>
    </source>
</evidence>
<dbReference type="KEGG" id="vde:111253944"/>
<dbReference type="RefSeq" id="XP_022669958.1">
    <property type="nucleotide sequence ID" value="XM_022814223.1"/>
</dbReference>
<dbReference type="AlphaFoldDB" id="A0A7M7L496"/>
<dbReference type="InParanoid" id="A0A7M7L496"/>
<protein>
    <submittedName>
        <fullName evidence="2">Uncharacterized protein</fullName>
    </submittedName>
</protein>
<sequence>MFQGARAIVTRALVLQAGRQASTSSGNSRRMVYPYTWTAKISQFPYKFHYDNIWFFRYFILGYLASVYVYWRIQRLACSPANYKAWMARREKEAAEHAEHHH</sequence>
<dbReference type="FunCoup" id="A0A7M7L496">
    <property type="interactions" value="20"/>
</dbReference>
<name>A0A7M7L496_VARDE</name>
<keyword evidence="1" id="KW-0812">Transmembrane</keyword>
<reference evidence="2" key="1">
    <citation type="submission" date="2021-01" db="UniProtKB">
        <authorList>
            <consortium name="EnsemblMetazoa"/>
        </authorList>
    </citation>
    <scope>IDENTIFICATION</scope>
</reference>
<dbReference type="Proteomes" id="UP000594260">
    <property type="component" value="Unplaced"/>
</dbReference>
<organism evidence="2 3">
    <name type="scientific">Varroa destructor</name>
    <name type="common">Honeybee mite</name>
    <dbReference type="NCBI Taxonomy" id="109461"/>
    <lineage>
        <taxon>Eukaryota</taxon>
        <taxon>Metazoa</taxon>
        <taxon>Ecdysozoa</taxon>
        <taxon>Arthropoda</taxon>
        <taxon>Chelicerata</taxon>
        <taxon>Arachnida</taxon>
        <taxon>Acari</taxon>
        <taxon>Parasitiformes</taxon>
        <taxon>Mesostigmata</taxon>
        <taxon>Gamasina</taxon>
        <taxon>Dermanyssoidea</taxon>
        <taxon>Varroidae</taxon>
        <taxon>Varroa</taxon>
    </lineage>
</organism>
<dbReference type="OrthoDB" id="6067390at2759"/>
<proteinExistence type="predicted"/>
<keyword evidence="1" id="KW-0472">Membrane</keyword>
<dbReference type="OMA" id="QWIWRYW"/>
<evidence type="ECO:0000313" key="3">
    <source>
        <dbReference type="Proteomes" id="UP000594260"/>
    </source>
</evidence>
<keyword evidence="1" id="KW-1133">Transmembrane helix</keyword>
<feature type="transmembrane region" description="Helical" evidence="1">
    <location>
        <begin position="53"/>
        <end position="71"/>
    </location>
</feature>
<keyword evidence="3" id="KW-1185">Reference proteome</keyword>
<dbReference type="GeneID" id="111253944"/>
<evidence type="ECO:0000256" key="1">
    <source>
        <dbReference type="SAM" id="Phobius"/>
    </source>
</evidence>
<dbReference type="EnsemblMetazoa" id="XM_022814223">
    <property type="protein sequence ID" value="XP_022669958"/>
    <property type="gene ID" value="LOC111253944"/>
</dbReference>
<accession>A0A7M7L496</accession>